<evidence type="ECO:0000313" key="7">
    <source>
        <dbReference type="EnsemblPlants" id="AES61924"/>
    </source>
</evidence>
<keyword evidence="1" id="KW-0479">Metal-binding</keyword>
<reference evidence="6" key="6">
    <citation type="journal article" date="2018" name="Nat. Plants">
        <title>Whole-genome landscape of Medicago truncatula symbiotic genes.</title>
        <authorList>
            <person name="Pecrix Y."/>
            <person name="Gamas P."/>
            <person name="Carrere S."/>
        </authorList>
    </citation>
    <scope>NUCLEOTIDE SEQUENCE</scope>
    <source>
        <tissue evidence="6">Leaves</tissue>
    </source>
</reference>
<dbReference type="EMBL" id="BT142031">
    <property type="protein sequence ID" value="AFK41825.1"/>
    <property type="molecule type" value="mRNA"/>
</dbReference>
<dbReference type="HOGENOM" id="CLU_013137_15_4_1"/>
<dbReference type="Gramene" id="rna5266">
    <property type="protein sequence ID" value="RHN81251.1"/>
    <property type="gene ID" value="gene5266"/>
</dbReference>
<reference evidence="5" key="2">
    <citation type="submission" date="2012-05" db="EMBL/GenBank/DDBJ databases">
        <authorList>
            <person name="Krishnakumar V."/>
            <person name="Cheung F."/>
            <person name="Xiao Y."/>
            <person name="Chan A."/>
            <person name="Moskal W.A."/>
            <person name="Town C.D."/>
        </authorList>
    </citation>
    <scope>NUCLEOTIDE SEQUENCE</scope>
</reference>
<dbReference type="SMART" id="SM00184">
    <property type="entry name" value="RING"/>
    <property type="match status" value="1"/>
</dbReference>
<reference evidence="9" key="5">
    <citation type="journal article" date="2018" name="Nat. Plants">
        <title>Whole-genome landscape of Medicago truncatula symbiotic genes.</title>
        <authorList>
            <person name="Pecrix Y."/>
            <person name="Staton S.E."/>
            <person name="Sallet E."/>
            <person name="Lelandais-Briere C."/>
            <person name="Moreau S."/>
            <person name="Carrere S."/>
            <person name="Blein T."/>
            <person name="Jardinaud M.F."/>
            <person name="Latrasse D."/>
            <person name="Zouine M."/>
            <person name="Zahm M."/>
            <person name="Kreplak J."/>
            <person name="Mayjonade B."/>
            <person name="Satge C."/>
            <person name="Perez M."/>
            <person name="Cauet S."/>
            <person name="Marande W."/>
            <person name="Chantry-Darmon C."/>
            <person name="Lopez-Roques C."/>
            <person name="Bouchez O."/>
            <person name="Berard A."/>
            <person name="Debelle F."/>
            <person name="Munos S."/>
            <person name="Bendahmane A."/>
            <person name="Berges H."/>
            <person name="Niebel A."/>
            <person name="Buitink J."/>
            <person name="Frugier F."/>
            <person name="Benhamed M."/>
            <person name="Crespi M."/>
            <person name="Gouzy J."/>
            <person name="Gamas P."/>
        </authorList>
    </citation>
    <scope>NUCLEOTIDE SEQUENCE [LARGE SCALE GENOMIC DNA]</scope>
    <source>
        <strain evidence="9">cv. Jemalong A17</strain>
    </source>
</reference>
<dbReference type="AlphaFoldDB" id="G7ZYD4"/>
<dbReference type="Proteomes" id="UP000265566">
    <property type="component" value="Chromosome 1"/>
</dbReference>
<accession>G7ZYD4</accession>
<feature type="transmembrane region" description="Helical" evidence="2">
    <location>
        <begin position="24"/>
        <end position="46"/>
    </location>
</feature>
<evidence type="ECO:0000256" key="1">
    <source>
        <dbReference type="PROSITE-ProRule" id="PRU00175"/>
    </source>
</evidence>
<reference evidence="4 8" key="1">
    <citation type="journal article" date="2011" name="Nature">
        <title>The Medicago genome provides insight into the evolution of rhizobial symbioses.</title>
        <authorList>
            <person name="Young N.D."/>
            <person name="Debelle F."/>
            <person name="Oldroyd G.E."/>
            <person name="Geurts R."/>
            <person name="Cannon S.B."/>
            <person name="Udvardi M.K."/>
            <person name="Benedito V.A."/>
            <person name="Mayer K.F."/>
            <person name="Gouzy J."/>
            <person name="Schoof H."/>
            <person name="Van de Peer Y."/>
            <person name="Proost S."/>
            <person name="Cook D.R."/>
            <person name="Meyers B.C."/>
            <person name="Spannagl M."/>
            <person name="Cheung F."/>
            <person name="De Mita S."/>
            <person name="Krishnakumar V."/>
            <person name="Gundlach H."/>
            <person name="Zhou S."/>
            <person name="Mudge J."/>
            <person name="Bharti A.K."/>
            <person name="Murray J.D."/>
            <person name="Naoumkina M.A."/>
            <person name="Rosen B."/>
            <person name="Silverstein K.A."/>
            <person name="Tang H."/>
            <person name="Rombauts S."/>
            <person name="Zhao P.X."/>
            <person name="Zhou P."/>
            <person name="Barbe V."/>
            <person name="Bardou P."/>
            <person name="Bechner M."/>
            <person name="Bellec A."/>
            <person name="Berger A."/>
            <person name="Berges H."/>
            <person name="Bidwell S."/>
            <person name="Bisseling T."/>
            <person name="Choisne N."/>
            <person name="Couloux A."/>
            <person name="Denny R."/>
            <person name="Deshpande S."/>
            <person name="Dai X."/>
            <person name="Doyle J.J."/>
            <person name="Dudez A.M."/>
            <person name="Farmer A.D."/>
            <person name="Fouteau S."/>
            <person name="Franken C."/>
            <person name="Gibelin C."/>
            <person name="Gish J."/>
            <person name="Goldstein S."/>
            <person name="Gonzalez A.J."/>
            <person name="Green P.J."/>
            <person name="Hallab A."/>
            <person name="Hartog M."/>
            <person name="Hua A."/>
            <person name="Humphray S.J."/>
            <person name="Jeong D.H."/>
            <person name="Jing Y."/>
            <person name="Jocker A."/>
            <person name="Kenton S.M."/>
            <person name="Kim D.J."/>
            <person name="Klee K."/>
            <person name="Lai H."/>
            <person name="Lang C."/>
            <person name="Lin S."/>
            <person name="Macmil S.L."/>
            <person name="Magdelenat G."/>
            <person name="Matthews L."/>
            <person name="McCorrison J."/>
            <person name="Monaghan E.L."/>
            <person name="Mun J.H."/>
            <person name="Najar F.Z."/>
            <person name="Nicholson C."/>
            <person name="Noirot C."/>
            <person name="O'Bleness M."/>
            <person name="Paule C.R."/>
            <person name="Poulain J."/>
            <person name="Prion F."/>
            <person name="Qin B."/>
            <person name="Qu C."/>
            <person name="Retzel E.F."/>
            <person name="Riddle C."/>
            <person name="Sallet E."/>
            <person name="Samain S."/>
            <person name="Samson N."/>
            <person name="Sanders I."/>
            <person name="Saurat O."/>
            <person name="Scarpelli C."/>
            <person name="Schiex T."/>
            <person name="Segurens B."/>
            <person name="Severin A.J."/>
            <person name="Sherrier D.J."/>
            <person name="Shi R."/>
            <person name="Sims S."/>
            <person name="Singer S.R."/>
            <person name="Sinharoy S."/>
            <person name="Sterck L."/>
            <person name="Viollet A."/>
            <person name="Wang B.B."/>
            <person name="Wang K."/>
            <person name="Wang M."/>
            <person name="Wang X."/>
            <person name="Warfsmann J."/>
            <person name="Weissenbach J."/>
            <person name="White D.D."/>
            <person name="White J.D."/>
            <person name="Wiley G.B."/>
            <person name="Wincker P."/>
            <person name="Xing Y."/>
            <person name="Yang L."/>
            <person name="Yao Z."/>
            <person name="Ying F."/>
            <person name="Zhai J."/>
            <person name="Zhou L."/>
            <person name="Zuber A."/>
            <person name="Denarie J."/>
            <person name="Dixon R.A."/>
            <person name="May G.D."/>
            <person name="Schwartz D.C."/>
            <person name="Rogers J."/>
            <person name="Quetier F."/>
            <person name="Town C.D."/>
            <person name="Roe B.A."/>
        </authorList>
    </citation>
    <scope>NUCLEOTIDE SEQUENCE [LARGE SCALE GENOMIC DNA]</scope>
    <source>
        <strain evidence="4">A17</strain>
        <strain evidence="7 8">cv. Jemalong A17</strain>
    </source>
</reference>
<proteinExistence type="evidence at transcript level"/>
<gene>
    <name evidence="7" type="primary">11406931</name>
    <name evidence="4" type="ordered locus">MTR_1g090450</name>
    <name evidence="6" type="ORF">MtrunA17_Chr1g0197011</name>
</gene>
<sequence>MNIDNNGTSEPPHNNNNGFDANGFTYILILVFGLVFLVLSIVIACVRLRSSRSRNILNILSGFPPHRHEDSIMEQGLRHHTDTSFEGYPKLLYSQIQKNGSSTSISCSICLGDYKESDMLRLLPDCGHLYHVACVDPWLVLHSTCPICRKSSLAST</sequence>
<evidence type="ECO:0000256" key="2">
    <source>
        <dbReference type="SAM" id="Phobius"/>
    </source>
</evidence>
<keyword evidence="2" id="KW-0472">Membrane</keyword>
<evidence type="ECO:0000313" key="6">
    <source>
        <dbReference type="EMBL" id="RHN81251.1"/>
    </source>
</evidence>
<dbReference type="Pfam" id="PF13639">
    <property type="entry name" value="zf-RING_2"/>
    <property type="match status" value="1"/>
</dbReference>
<dbReference type="KEGG" id="mtr:11406931"/>
<dbReference type="InterPro" id="IPR013083">
    <property type="entry name" value="Znf_RING/FYVE/PHD"/>
</dbReference>
<organism evidence="4 8">
    <name type="scientific">Medicago truncatula</name>
    <name type="common">Barrel medic</name>
    <name type="synonym">Medicago tribuloides</name>
    <dbReference type="NCBI Taxonomy" id="3880"/>
    <lineage>
        <taxon>Eukaryota</taxon>
        <taxon>Viridiplantae</taxon>
        <taxon>Streptophyta</taxon>
        <taxon>Embryophyta</taxon>
        <taxon>Tracheophyta</taxon>
        <taxon>Spermatophyta</taxon>
        <taxon>Magnoliopsida</taxon>
        <taxon>eudicotyledons</taxon>
        <taxon>Gunneridae</taxon>
        <taxon>Pentapetalae</taxon>
        <taxon>rosids</taxon>
        <taxon>fabids</taxon>
        <taxon>Fabales</taxon>
        <taxon>Fabaceae</taxon>
        <taxon>Papilionoideae</taxon>
        <taxon>50 kb inversion clade</taxon>
        <taxon>NPAAA clade</taxon>
        <taxon>Hologalegina</taxon>
        <taxon>IRL clade</taxon>
        <taxon>Trifolieae</taxon>
        <taxon>Medicago</taxon>
    </lineage>
</organism>
<dbReference type="GO" id="GO:0008270">
    <property type="term" value="F:zinc ion binding"/>
    <property type="evidence" value="ECO:0007669"/>
    <property type="project" value="UniProtKB-KW"/>
</dbReference>
<dbReference type="EMBL" id="CM001217">
    <property type="protein sequence ID" value="AES61924.1"/>
    <property type="molecule type" value="Genomic_DNA"/>
</dbReference>
<evidence type="ECO:0000313" key="4">
    <source>
        <dbReference type="EMBL" id="AES61924.1"/>
    </source>
</evidence>
<dbReference type="PANTHER" id="PTHR46719:SF14">
    <property type="entry name" value="TRANSCRIPTION FACTOR C2H2 FAMILY-RELATED"/>
    <property type="match status" value="1"/>
</dbReference>
<dbReference type="Proteomes" id="UP000002051">
    <property type="component" value="Unassembled WGS sequence"/>
</dbReference>
<dbReference type="PaxDb" id="3880-AES61924"/>
<dbReference type="InterPro" id="IPR045899">
    <property type="entry name" value="ATL71-like"/>
</dbReference>
<evidence type="ECO:0000259" key="3">
    <source>
        <dbReference type="PROSITE" id="PS50089"/>
    </source>
</evidence>
<dbReference type="PROSITE" id="PS50089">
    <property type="entry name" value="ZF_RING_2"/>
    <property type="match status" value="1"/>
</dbReference>
<keyword evidence="1" id="KW-0862">Zinc</keyword>
<evidence type="ECO:0000313" key="9">
    <source>
        <dbReference type="Proteomes" id="UP000265566"/>
    </source>
</evidence>
<dbReference type="eggNOG" id="KOG0800">
    <property type="taxonomic scope" value="Eukaryota"/>
</dbReference>
<reference evidence="4 8" key="3">
    <citation type="journal article" date="2014" name="BMC Genomics">
        <title>An improved genome release (version Mt4.0) for the model legume Medicago truncatula.</title>
        <authorList>
            <person name="Tang H."/>
            <person name="Krishnakumar V."/>
            <person name="Bidwell S."/>
            <person name="Rosen B."/>
            <person name="Chan A."/>
            <person name="Zhou S."/>
            <person name="Gentzbittel L."/>
            <person name="Childs K.L."/>
            <person name="Yandell M."/>
            <person name="Gundlach H."/>
            <person name="Mayer K.F."/>
            <person name="Schwartz D.C."/>
            <person name="Town C.D."/>
        </authorList>
    </citation>
    <scope>GENOME REANNOTATION</scope>
    <source>
        <strain evidence="7 8">cv. Jemalong A17</strain>
    </source>
</reference>
<keyword evidence="2" id="KW-0812">Transmembrane</keyword>
<reference evidence="7" key="4">
    <citation type="submission" date="2015-04" db="UniProtKB">
        <authorList>
            <consortium name="EnsemblPlants"/>
        </authorList>
    </citation>
    <scope>IDENTIFICATION</scope>
    <source>
        <strain evidence="7">cv. Jemalong A17</strain>
    </source>
</reference>
<dbReference type="OrthoDB" id="8062037at2759"/>
<dbReference type="EMBL" id="PSQE01000001">
    <property type="protein sequence ID" value="RHN81251.1"/>
    <property type="molecule type" value="Genomic_DNA"/>
</dbReference>
<evidence type="ECO:0000313" key="5">
    <source>
        <dbReference type="EMBL" id="AFK41825.1"/>
    </source>
</evidence>
<dbReference type="PANTHER" id="PTHR46719">
    <property type="entry name" value="TRANSCRIPTION FACTOR C2H2 FAMILY-RELATED"/>
    <property type="match status" value="1"/>
</dbReference>
<name>G7ZYD4_MEDTR</name>
<dbReference type="EnsemblPlants" id="AES61924">
    <property type="protein sequence ID" value="AES61924"/>
    <property type="gene ID" value="MTR_1g090450"/>
</dbReference>
<dbReference type="OMA" id="HHIDTSF"/>
<protein>
    <submittedName>
        <fullName evidence="6">Putative transcription factor C2H2 family</fullName>
    </submittedName>
    <submittedName>
        <fullName evidence="4">Zinc finger, C3HC4 type (RING finger) protein</fullName>
    </submittedName>
</protein>
<dbReference type="SUPFAM" id="SSF57850">
    <property type="entry name" value="RING/U-box"/>
    <property type="match status" value="1"/>
</dbReference>
<keyword evidence="1" id="KW-0863">Zinc-finger</keyword>
<feature type="domain" description="RING-type" evidence="3">
    <location>
        <begin position="107"/>
        <end position="149"/>
    </location>
</feature>
<evidence type="ECO:0000313" key="8">
    <source>
        <dbReference type="Proteomes" id="UP000002051"/>
    </source>
</evidence>
<keyword evidence="8" id="KW-1185">Reference proteome</keyword>
<dbReference type="InterPro" id="IPR001841">
    <property type="entry name" value="Znf_RING"/>
</dbReference>
<keyword evidence="2" id="KW-1133">Transmembrane helix</keyword>
<dbReference type="Gene3D" id="3.30.40.10">
    <property type="entry name" value="Zinc/RING finger domain, C3HC4 (zinc finger)"/>
    <property type="match status" value="1"/>
</dbReference>